<keyword evidence="2" id="KW-1185">Reference proteome</keyword>
<organism evidence="2 3">
    <name type="scientific">Bactrocera dorsalis</name>
    <name type="common">Oriental fruit fly</name>
    <name type="synonym">Dacus dorsalis</name>
    <dbReference type="NCBI Taxonomy" id="27457"/>
    <lineage>
        <taxon>Eukaryota</taxon>
        <taxon>Metazoa</taxon>
        <taxon>Ecdysozoa</taxon>
        <taxon>Arthropoda</taxon>
        <taxon>Hexapoda</taxon>
        <taxon>Insecta</taxon>
        <taxon>Pterygota</taxon>
        <taxon>Neoptera</taxon>
        <taxon>Endopterygota</taxon>
        <taxon>Diptera</taxon>
        <taxon>Brachycera</taxon>
        <taxon>Muscomorpha</taxon>
        <taxon>Tephritoidea</taxon>
        <taxon>Tephritidae</taxon>
        <taxon>Bactrocera</taxon>
        <taxon>Bactrocera</taxon>
    </lineage>
</organism>
<keyword evidence="1" id="KW-0472">Membrane</keyword>
<evidence type="ECO:0000313" key="3">
    <source>
        <dbReference type="RefSeq" id="XP_011199771.2"/>
    </source>
</evidence>
<evidence type="ECO:0000256" key="1">
    <source>
        <dbReference type="SAM" id="Phobius"/>
    </source>
</evidence>
<protein>
    <submittedName>
        <fullName evidence="3">Uncharacterized protein LOC105223688 isoform X1</fullName>
    </submittedName>
</protein>
<feature type="transmembrane region" description="Helical" evidence="1">
    <location>
        <begin position="54"/>
        <end position="74"/>
    </location>
</feature>
<dbReference type="OrthoDB" id="7905462at2759"/>
<gene>
    <name evidence="3" type="primary">LOC105223688</name>
</gene>
<accession>A0A6I9UQZ3</accession>
<dbReference type="RefSeq" id="XP_011199771.2">
    <property type="nucleotide sequence ID" value="XM_011201469.3"/>
</dbReference>
<proteinExistence type="predicted"/>
<feature type="transmembrane region" description="Helical" evidence="1">
    <location>
        <begin position="12"/>
        <end position="33"/>
    </location>
</feature>
<keyword evidence="1" id="KW-1133">Transmembrane helix</keyword>
<name>A0A6I9UQZ3_BACDO</name>
<evidence type="ECO:0000313" key="2">
    <source>
        <dbReference type="Proteomes" id="UP001652620"/>
    </source>
</evidence>
<dbReference type="Proteomes" id="UP001652620">
    <property type="component" value="Chromosome 4"/>
</dbReference>
<sequence>MPLKLTHLQRCIISTAFYVVCFILEIVACALIIDMTDSDCIGAREISTFMWWSGILVFIPIIPDILYCIMGILISEPFYAALGGCYNIVMFCVCVLACIFAFLSVTGCGNPKQTTVLAVGVIELIAGIVHLVFIWFIKENLDEGEVLFSKNF</sequence>
<reference evidence="3" key="1">
    <citation type="submission" date="2025-08" db="UniProtKB">
        <authorList>
            <consortium name="RefSeq"/>
        </authorList>
    </citation>
    <scope>IDENTIFICATION</scope>
    <source>
        <tissue evidence="3">Adult</tissue>
    </source>
</reference>
<feature type="transmembrane region" description="Helical" evidence="1">
    <location>
        <begin position="80"/>
        <end position="103"/>
    </location>
</feature>
<feature type="transmembrane region" description="Helical" evidence="1">
    <location>
        <begin position="115"/>
        <end position="137"/>
    </location>
</feature>
<dbReference type="GeneID" id="105223688"/>
<keyword evidence="1" id="KW-0812">Transmembrane</keyword>